<protein>
    <submittedName>
        <fullName evidence="1">Amidohydrolase</fullName>
    </submittedName>
</protein>
<gene>
    <name evidence="1" type="ORF">Pan265_04800</name>
</gene>
<dbReference type="GO" id="GO:0016787">
    <property type="term" value="F:hydrolase activity"/>
    <property type="evidence" value="ECO:0007669"/>
    <property type="project" value="UniProtKB-KW"/>
</dbReference>
<dbReference type="InterPro" id="IPR032466">
    <property type="entry name" value="Metal_Hydrolase"/>
</dbReference>
<dbReference type="RefSeq" id="WP_145444805.1">
    <property type="nucleotide sequence ID" value="NZ_CP036280.1"/>
</dbReference>
<accession>A0A518BUI7</accession>
<organism evidence="1 2">
    <name type="scientific">Mucisphaera calidilacus</name>
    <dbReference type="NCBI Taxonomy" id="2527982"/>
    <lineage>
        <taxon>Bacteria</taxon>
        <taxon>Pseudomonadati</taxon>
        <taxon>Planctomycetota</taxon>
        <taxon>Phycisphaerae</taxon>
        <taxon>Phycisphaerales</taxon>
        <taxon>Phycisphaeraceae</taxon>
        <taxon>Mucisphaera</taxon>
    </lineage>
</organism>
<keyword evidence="1" id="KW-0378">Hydrolase</keyword>
<dbReference type="OrthoDB" id="8673173at2"/>
<dbReference type="AlphaFoldDB" id="A0A518BUI7"/>
<proteinExistence type="predicted"/>
<dbReference type="Proteomes" id="UP000320386">
    <property type="component" value="Chromosome"/>
</dbReference>
<name>A0A518BUI7_9BACT</name>
<dbReference type="KEGG" id="mcad:Pan265_04800"/>
<reference evidence="1 2" key="1">
    <citation type="submission" date="2019-02" db="EMBL/GenBank/DDBJ databases">
        <title>Deep-cultivation of Planctomycetes and their phenomic and genomic characterization uncovers novel biology.</title>
        <authorList>
            <person name="Wiegand S."/>
            <person name="Jogler M."/>
            <person name="Boedeker C."/>
            <person name="Pinto D."/>
            <person name="Vollmers J."/>
            <person name="Rivas-Marin E."/>
            <person name="Kohn T."/>
            <person name="Peeters S.H."/>
            <person name="Heuer A."/>
            <person name="Rast P."/>
            <person name="Oberbeckmann S."/>
            <person name="Bunk B."/>
            <person name="Jeske O."/>
            <person name="Meyerdierks A."/>
            <person name="Storesund J.E."/>
            <person name="Kallscheuer N."/>
            <person name="Luecker S."/>
            <person name="Lage O.M."/>
            <person name="Pohl T."/>
            <person name="Merkel B.J."/>
            <person name="Hornburger P."/>
            <person name="Mueller R.-W."/>
            <person name="Bruemmer F."/>
            <person name="Labrenz M."/>
            <person name="Spormann A.M."/>
            <person name="Op den Camp H."/>
            <person name="Overmann J."/>
            <person name="Amann R."/>
            <person name="Jetten M.S.M."/>
            <person name="Mascher T."/>
            <person name="Medema M.H."/>
            <person name="Devos D.P."/>
            <person name="Kaster A.-K."/>
            <person name="Ovreas L."/>
            <person name="Rohde M."/>
            <person name="Galperin M.Y."/>
            <person name="Jogler C."/>
        </authorList>
    </citation>
    <scope>NUCLEOTIDE SEQUENCE [LARGE SCALE GENOMIC DNA]</scope>
    <source>
        <strain evidence="1 2">Pan265</strain>
    </source>
</reference>
<dbReference type="Gene3D" id="3.20.20.140">
    <property type="entry name" value="Metal-dependent hydrolases"/>
    <property type="match status" value="1"/>
</dbReference>
<dbReference type="EMBL" id="CP036280">
    <property type="protein sequence ID" value="QDU70650.1"/>
    <property type="molecule type" value="Genomic_DNA"/>
</dbReference>
<sequence length="342" mass="39193">MSQTPTDVKRNPANMLGLDYAAQAATFRYAGPIYDVHTHIGTLDSAEVYFHAADDYGITKTWSMTNRMEQVDALAERWGKRIAFIAVPNYEERDNPETFTSHWLKRIEAFAERGCMICKFWAAPRGLDLAEHFWIDSPIRFEAMDLAKSLGMKFMSHVGDPDTWFATKYSDSSRYGTKREHFDRLRRVMDRYGDVPWLGAHMGGSPEDLEYLQVLIDTYPNYVVDTSATKWMVRELSKRPDAFRDFCRRNPGRVLFGSDIVTTDANIDYDLYASRYWSLKTLLETNYDGPSPIVDPDLSMVDPSLPEDSTALLRGAGFDDELLRQVYQDAPRGFFGDETAVR</sequence>
<keyword evidence="2" id="KW-1185">Reference proteome</keyword>
<evidence type="ECO:0000313" key="2">
    <source>
        <dbReference type="Proteomes" id="UP000320386"/>
    </source>
</evidence>
<dbReference type="SUPFAM" id="SSF51556">
    <property type="entry name" value="Metallo-dependent hydrolases"/>
    <property type="match status" value="1"/>
</dbReference>
<evidence type="ECO:0000313" key="1">
    <source>
        <dbReference type="EMBL" id="QDU70650.1"/>
    </source>
</evidence>